<sequence length="99" mass="11597">MVSYQVLIGHISKKMNKQTFPEHCSLCKEILPFTDRKQAVCSNGHIWLRCFLTYQSCQSLIYRRCLLHDSIARHPTPEDPDWIKRLLQSPCPFCDSPVF</sequence>
<comment type="caution">
    <text evidence="2">The sequence shown here is derived from an EMBL/GenBank/DDBJ whole genome shotgun (WGS) entry which is preliminary data.</text>
</comment>
<dbReference type="Pfam" id="PF12660">
    <property type="entry name" value="zf-TFIIIC"/>
    <property type="match status" value="1"/>
</dbReference>
<proteinExistence type="predicted"/>
<dbReference type="GO" id="GO:0004402">
    <property type="term" value="F:histone acetyltransferase activity"/>
    <property type="evidence" value="ECO:0007669"/>
    <property type="project" value="InterPro"/>
</dbReference>
<evidence type="ECO:0000313" key="3">
    <source>
        <dbReference type="Proteomes" id="UP001488838"/>
    </source>
</evidence>
<evidence type="ECO:0000313" key="2">
    <source>
        <dbReference type="EMBL" id="KAK7813571.1"/>
    </source>
</evidence>
<evidence type="ECO:0000259" key="1">
    <source>
        <dbReference type="Pfam" id="PF12660"/>
    </source>
</evidence>
<reference evidence="2 3" key="1">
    <citation type="journal article" date="2023" name="bioRxiv">
        <title>Conserved and derived expression patterns and positive selection on dental genes reveal complex evolutionary context of ever-growing rodent molars.</title>
        <authorList>
            <person name="Calamari Z.T."/>
            <person name="Song A."/>
            <person name="Cohen E."/>
            <person name="Akter M."/>
            <person name="Roy R.D."/>
            <person name="Hallikas O."/>
            <person name="Christensen M.M."/>
            <person name="Li P."/>
            <person name="Marangoni P."/>
            <person name="Jernvall J."/>
            <person name="Klein O.D."/>
        </authorList>
    </citation>
    <scope>NUCLEOTIDE SEQUENCE [LARGE SCALE GENOMIC DNA]</scope>
    <source>
        <strain evidence="2">V071</strain>
    </source>
</reference>
<dbReference type="PANTHER" id="PTHR15496">
    <property type="entry name" value="GENERAL TRANSCRIPTION FACTOR 3C POLYPEPTIDE 4 FAMILY"/>
    <property type="match status" value="1"/>
</dbReference>
<name>A0AAW0IGP0_MYOGA</name>
<protein>
    <recommendedName>
        <fullName evidence="1">Transcription factor IIIC putative zinc-finger domain-containing protein</fullName>
    </recommendedName>
</protein>
<dbReference type="PANTHER" id="PTHR15496:SF2">
    <property type="entry name" value="GENERAL TRANSCRIPTION FACTOR 3C POLYPEPTIDE 4"/>
    <property type="match status" value="1"/>
</dbReference>
<keyword evidence="3" id="KW-1185">Reference proteome</keyword>
<dbReference type="GO" id="GO:0006384">
    <property type="term" value="P:transcription initiation at RNA polymerase III promoter"/>
    <property type="evidence" value="ECO:0007669"/>
    <property type="project" value="InterPro"/>
</dbReference>
<dbReference type="Proteomes" id="UP001488838">
    <property type="component" value="Unassembled WGS sequence"/>
</dbReference>
<feature type="domain" description="Transcription factor IIIC putative zinc-finger" evidence="1">
    <location>
        <begin position="15"/>
        <end position="67"/>
    </location>
</feature>
<accession>A0AAW0IGP0</accession>
<gene>
    <name evidence="2" type="ORF">U0070_000621</name>
</gene>
<dbReference type="InterPro" id="IPR044230">
    <property type="entry name" value="GTF3C4"/>
</dbReference>
<dbReference type="EMBL" id="JBBHLL010000133">
    <property type="protein sequence ID" value="KAK7813571.1"/>
    <property type="molecule type" value="Genomic_DNA"/>
</dbReference>
<dbReference type="AlphaFoldDB" id="A0AAW0IGP0"/>
<dbReference type="GO" id="GO:0000127">
    <property type="term" value="C:transcription factor TFIIIC complex"/>
    <property type="evidence" value="ECO:0007669"/>
    <property type="project" value="InterPro"/>
</dbReference>
<dbReference type="InterPro" id="IPR024764">
    <property type="entry name" value="TFIIIC_Znf"/>
</dbReference>
<organism evidence="2 3">
    <name type="scientific">Myodes glareolus</name>
    <name type="common">Bank vole</name>
    <name type="synonym">Clethrionomys glareolus</name>
    <dbReference type="NCBI Taxonomy" id="447135"/>
    <lineage>
        <taxon>Eukaryota</taxon>
        <taxon>Metazoa</taxon>
        <taxon>Chordata</taxon>
        <taxon>Craniata</taxon>
        <taxon>Vertebrata</taxon>
        <taxon>Euteleostomi</taxon>
        <taxon>Mammalia</taxon>
        <taxon>Eutheria</taxon>
        <taxon>Euarchontoglires</taxon>
        <taxon>Glires</taxon>
        <taxon>Rodentia</taxon>
        <taxon>Myomorpha</taxon>
        <taxon>Muroidea</taxon>
        <taxon>Cricetidae</taxon>
        <taxon>Arvicolinae</taxon>
        <taxon>Myodes</taxon>
    </lineage>
</organism>